<dbReference type="GeneID" id="301549894"/>
<keyword evidence="1" id="KW-0560">Oxidoreductase</keyword>
<organism evidence="4 5">
    <name type="scientific">Streptomyces kronopolitis</name>
    <dbReference type="NCBI Taxonomy" id="1612435"/>
    <lineage>
        <taxon>Bacteria</taxon>
        <taxon>Bacillati</taxon>
        <taxon>Actinomycetota</taxon>
        <taxon>Actinomycetes</taxon>
        <taxon>Kitasatosporales</taxon>
        <taxon>Streptomycetaceae</taxon>
        <taxon>Streptomyces</taxon>
    </lineage>
</organism>
<reference evidence="5" key="1">
    <citation type="journal article" date="2019" name="Int. J. Syst. Evol. Microbiol.">
        <title>The Global Catalogue of Microorganisms (GCM) 10K type strain sequencing project: providing services to taxonomists for standard genome sequencing and annotation.</title>
        <authorList>
            <consortium name="The Broad Institute Genomics Platform"/>
            <consortium name="The Broad Institute Genome Sequencing Center for Infectious Disease"/>
            <person name="Wu L."/>
            <person name="Ma J."/>
        </authorList>
    </citation>
    <scope>NUCLEOTIDE SEQUENCE [LARGE SCALE GENOMIC DNA]</scope>
    <source>
        <strain evidence="5">CGMCC 4.7323</strain>
    </source>
</reference>
<feature type="domain" description="TauD/TfdA-like" evidence="3">
    <location>
        <begin position="132"/>
        <end position="282"/>
    </location>
</feature>
<dbReference type="SUPFAM" id="SSF51197">
    <property type="entry name" value="Clavaminate synthase-like"/>
    <property type="match status" value="1"/>
</dbReference>
<dbReference type="InterPro" id="IPR003819">
    <property type="entry name" value="TauD/TfdA-like"/>
</dbReference>
<name>A0ABQ2JMQ3_9ACTN</name>
<dbReference type="RefSeq" id="WP_189100262.1">
    <property type="nucleotide sequence ID" value="NZ_BMND01000018.1"/>
</dbReference>
<dbReference type="EMBL" id="BMND01000018">
    <property type="protein sequence ID" value="GGN51525.1"/>
    <property type="molecule type" value="Genomic_DNA"/>
</dbReference>
<protein>
    <recommendedName>
        <fullName evidence="3">TauD/TfdA-like domain-containing protein</fullName>
    </recommendedName>
</protein>
<accession>A0ABQ2JMQ3</accession>
<keyword evidence="5" id="KW-1185">Reference proteome</keyword>
<dbReference type="Proteomes" id="UP000600080">
    <property type="component" value="Unassembled WGS sequence"/>
</dbReference>
<evidence type="ECO:0000259" key="3">
    <source>
        <dbReference type="Pfam" id="PF02668"/>
    </source>
</evidence>
<sequence>MTTAPSTFRISLPEPLVELLGKRVIDLPTTELDRGLLREDVIAAYQRVLAESPEAQIVVRRCRDLLNDLHGDGFAVIEAGPLLDRYGLDDGQKAATVLLSWLGTPLRAFDKWPLWKPLGTNLTIDPMRATGSGYNPLHIDIVNATEPPDYSVLLCVRPDPRGEGYSIVSRLRPAVDRISDGERALLSERVFSDGAFYELTGVGKEYSPFPVLDGRSVPDGFVRFTAKMLPAMDPADPHTSAVRALERELIAEQKKFLLGVGDLIVVNQHLSVHGREALGQGQEEVPEERRRLLWQMFLRAAGTEAR</sequence>
<dbReference type="InterPro" id="IPR042098">
    <property type="entry name" value="TauD-like_sf"/>
</dbReference>
<evidence type="ECO:0000313" key="5">
    <source>
        <dbReference type="Proteomes" id="UP000600080"/>
    </source>
</evidence>
<comment type="caution">
    <text evidence="4">The sequence shown here is derived from an EMBL/GenBank/DDBJ whole genome shotgun (WGS) entry which is preliminary data.</text>
</comment>
<dbReference type="Pfam" id="PF02668">
    <property type="entry name" value="TauD"/>
    <property type="match status" value="1"/>
</dbReference>
<evidence type="ECO:0000256" key="2">
    <source>
        <dbReference type="ARBA" id="ARBA00023004"/>
    </source>
</evidence>
<evidence type="ECO:0000313" key="4">
    <source>
        <dbReference type="EMBL" id="GGN51525.1"/>
    </source>
</evidence>
<evidence type="ECO:0000256" key="1">
    <source>
        <dbReference type="ARBA" id="ARBA00023002"/>
    </source>
</evidence>
<dbReference type="Gene3D" id="3.60.130.10">
    <property type="entry name" value="Clavaminate synthase-like"/>
    <property type="match status" value="1"/>
</dbReference>
<keyword evidence="2" id="KW-0408">Iron</keyword>
<gene>
    <name evidence="4" type="ORF">GCM10012285_41760</name>
</gene>
<proteinExistence type="predicted"/>